<proteinExistence type="predicted"/>
<dbReference type="InterPro" id="IPR035965">
    <property type="entry name" value="PAS-like_dom_sf"/>
</dbReference>
<dbReference type="InterPro" id="IPR036457">
    <property type="entry name" value="PPM-type-like_dom_sf"/>
</dbReference>
<dbReference type="Gene3D" id="3.30.450.20">
    <property type="entry name" value="PAS domain"/>
    <property type="match status" value="1"/>
</dbReference>
<dbReference type="InterPro" id="IPR029016">
    <property type="entry name" value="GAF-like_dom_sf"/>
</dbReference>
<dbReference type="Proteomes" id="UP001596957">
    <property type="component" value="Unassembled WGS sequence"/>
</dbReference>
<dbReference type="InterPro" id="IPR052016">
    <property type="entry name" value="Bact_Sigma-Reg"/>
</dbReference>
<feature type="domain" description="GAF" evidence="2">
    <location>
        <begin position="145"/>
        <end position="314"/>
    </location>
</feature>
<dbReference type="SUPFAM" id="SSF55781">
    <property type="entry name" value="GAF domain-like"/>
    <property type="match status" value="1"/>
</dbReference>
<feature type="domain" description="PPM-type phosphatase" evidence="3">
    <location>
        <begin position="335"/>
        <end position="549"/>
    </location>
</feature>
<keyword evidence="1" id="KW-0378">Hydrolase</keyword>
<dbReference type="Pfam" id="PF13581">
    <property type="entry name" value="HATPase_c_2"/>
    <property type="match status" value="1"/>
</dbReference>
<dbReference type="InterPro" id="IPR036890">
    <property type="entry name" value="HATPase_C_sf"/>
</dbReference>
<dbReference type="InterPro" id="IPR003594">
    <property type="entry name" value="HATPase_dom"/>
</dbReference>
<dbReference type="SMART" id="SM00331">
    <property type="entry name" value="PP2C_SIG"/>
    <property type="match status" value="1"/>
</dbReference>
<dbReference type="EMBL" id="JBHTEC010000001">
    <property type="protein sequence ID" value="MFD0283370.1"/>
    <property type="molecule type" value="Genomic_DNA"/>
</dbReference>
<dbReference type="InterPro" id="IPR001932">
    <property type="entry name" value="PPM-type_phosphatase-like_dom"/>
</dbReference>
<evidence type="ECO:0000256" key="1">
    <source>
        <dbReference type="ARBA" id="ARBA00022801"/>
    </source>
</evidence>
<evidence type="ECO:0000313" key="4">
    <source>
        <dbReference type="EMBL" id="MFD0283370.1"/>
    </source>
</evidence>
<dbReference type="PANTHER" id="PTHR43156:SF2">
    <property type="entry name" value="STAGE II SPORULATION PROTEIN E"/>
    <property type="match status" value="1"/>
</dbReference>
<protein>
    <submittedName>
        <fullName evidence="4">SpoIIE family protein phosphatase</fullName>
    </submittedName>
</protein>
<dbReference type="Pfam" id="PF07228">
    <property type="entry name" value="SpoIIE"/>
    <property type="match status" value="1"/>
</dbReference>
<dbReference type="Gene3D" id="3.30.565.10">
    <property type="entry name" value="Histidine kinase-like ATPase, C-terminal domain"/>
    <property type="match status" value="1"/>
</dbReference>
<organism evidence="4 5">
    <name type="scientific">Streptomyces lutosisoli</name>
    <dbReference type="NCBI Taxonomy" id="2665721"/>
    <lineage>
        <taxon>Bacteria</taxon>
        <taxon>Bacillati</taxon>
        <taxon>Actinomycetota</taxon>
        <taxon>Actinomycetes</taxon>
        <taxon>Kitasatosporales</taxon>
        <taxon>Streptomycetaceae</taxon>
        <taxon>Streptomyces</taxon>
    </lineage>
</organism>
<dbReference type="Pfam" id="PF01590">
    <property type="entry name" value="GAF"/>
    <property type="match status" value="1"/>
</dbReference>
<name>A0ABW2VIC9_9ACTN</name>
<dbReference type="Pfam" id="PF08448">
    <property type="entry name" value="PAS_4"/>
    <property type="match status" value="1"/>
</dbReference>
<dbReference type="SUPFAM" id="SSF55874">
    <property type="entry name" value="ATPase domain of HSP90 chaperone/DNA topoisomerase II/histidine kinase"/>
    <property type="match status" value="1"/>
</dbReference>
<dbReference type="Gene3D" id="3.30.450.40">
    <property type="match status" value="1"/>
</dbReference>
<dbReference type="SUPFAM" id="SSF55785">
    <property type="entry name" value="PYP-like sensor domain (PAS domain)"/>
    <property type="match status" value="1"/>
</dbReference>
<dbReference type="Gene3D" id="3.60.40.10">
    <property type="entry name" value="PPM-type phosphatase domain"/>
    <property type="match status" value="1"/>
</dbReference>
<dbReference type="CDD" id="cd16936">
    <property type="entry name" value="HATPase_RsbW-like"/>
    <property type="match status" value="1"/>
</dbReference>
<sequence>MSEAEVAMLDALFTQSPLGLRLLDADLRVVRVDALTKHGVAGEDLVGRPFPDSVRGHADPEELARIVRSVLDSGVPVLGHVVWGRLPADPGRKRAYEAFAFRLHDPRGQVLGVALMGFEVTDREKAGARVGVVGAVRERVGRTLDAMVTCRELADTLVPGFADIAVVEVVDSIVRGDAPPLAPLPAHVPLRRVAFRGSADGDLPQAYPLGGVRSVPAPTPYSQALSDLRPRVVTLHPGLPWLETDPTRAAIHASGAHSLLAAPLTLQGTVLGLVSLYRTGKSDPYDEADVEVVLAAADHTALCIENARRYTREHSVAAALQRGLLPSRPASHTALETAFMRATDDRGGGWYDTISLSSARTALVVGKVSGEGINATATMAQLRPVIRSLAASGLEPDELLARLNDTATLLAEERACLPLSDPLYREVLTAGCVYAVYDPLTETCTFATAGHPGPVIAYPDGTVVLPDIPTGPPLGGAEDIPFTTSAIKIPEGSVLAFSSPPIPVTGASDDYGPLQRALAQRERPIHDLCDEVRYTYQAGSDSVLLLARTRPFPADRFAIWPLDDDPTAPATARRLARAQLRAWNIDEDAAYNTGLIVSELVTNAVRYGSPPLEMRLINDRTLTCEVRDTSPATPHLRHARTIDEGGRGLFIIAQLAQVWGTRYTADGKIIWTEQTLR</sequence>
<dbReference type="PANTHER" id="PTHR43156">
    <property type="entry name" value="STAGE II SPORULATION PROTEIN E-RELATED"/>
    <property type="match status" value="1"/>
</dbReference>
<evidence type="ECO:0000259" key="2">
    <source>
        <dbReference type="SMART" id="SM00065"/>
    </source>
</evidence>
<evidence type="ECO:0000313" key="5">
    <source>
        <dbReference type="Proteomes" id="UP001596957"/>
    </source>
</evidence>
<dbReference type="RefSeq" id="WP_381265358.1">
    <property type="nucleotide sequence ID" value="NZ_JBHTBI010000154.1"/>
</dbReference>
<evidence type="ECO:0000259" key="3">
    <source>
        <dbReference type="SMART" id="SM00331"/>
    </source>
</evidence>
<reference evidence="5" key="1">
    <citation type="journal article" date="2019" name="Int. J. Syst. Evol. Microbiol.">
        <title>The Global Catalogue of Microorganisms (GCM) 10K type strain sequencing project: providing services to taxonomists for standard genome sequencing and annotation.</title>
        <authorList>
            <consortium name="The Broad Institute Genomics Platform"/>
            <consortium name="The Broad Institute Genome Sequencing Center for Infectious Disease"/>
            <person name="Wu L."/>
            <person name="Ma J."/>
        </authorList>
    </citation>
    <scope>NUCLEOTIDE SEQUENCE [LARGE SCALE GENOMIC DNA]</scope>
    <source>
        <strain evidence="5">CGMCC 4.7198</strain>
    </source>
</reference>
<gene>
    <name evidence="4" type="ORF">ACFQZP_17150</name>
</gene>
<keyword evidence="5" id="KW-1185">Reference proteome</keyword>
<dbReference type="SMART" id="SM00065">
    <property type="entry name" value="GAF"/>
    <property type="match status" value="1"/>
</dbReference>
<accession>A0ABW2VIC9</accession>
<dbReference type="InterPro" id="IPR013656">
    <property type="entry name" value="PAS_4"/>
</dbReference>
<comment type="caution">
    <text evidence="4">The sequence shown here is derived from an EMBL/GenBank/DDBJ whole genome shotgun (WGS) entry which is preliminary data.</text>
</comment>
<dbReference type="InterPro" id="IPR003018">
    <property type="entry name" value="GAF"/>
</dbReference>